<keyword evidence="4" id="KW-1185">Reference proteome</keyword>
<accession>A0ABR1Z0E2</accession>
<proteinExistence type="predicted"/>
<keyword evidence="1" id="KW-0812">Transmembrane</keyword>
<feature type="transmembrane region" description="Helical" evidence="1">
    <location>
        <begin position="221"/>
        <end position="240"/>
    </location>
</feature>
<evidence type="ECO:0000313" key="3">
    <source>
        <dbReference type="EMBL" id="KAK8244407.1"/>
    </source>
</evidence>
<evidence type="ECO:0000256" key="1">
    <source>
        <dbReference type="SAM" id="Phobius"/>
    </source>
</evidence>
<dbReference type="PANTHER" id="PTHR34502:SF5">
    <property type="entry name" value="DUF6594 DOMAIN-CONTAINING PROTEIN"/>
    <property type="match status" value="1"/>
</dbReference>
<keyword evidence="1" id="KW-0472">Membrane</keyword>
<dbReference type="Pfam" id="PF20237">
    <property type="entry name" value="DUF6594"/>
    <property type="match status" value="1"/>
</dbReference>
<name>A0ABR1Z0E2_9PEZI</name>
<feature type="transmembrane region" description="Helical" evidence="1">
    <location>
        <begin position="194"/>
        <end position="214"/>
    </location>
</feature>
<sequence length="271" mass="30743">MLCSAESLQHQVMNQDAETRQIGYTKFAKFLCEPRFQNFRSFRYLRTRILLRQQHELMRLEKELQRLDEEDAKNHAFSLLRLDEDKNEQRAQVLMEIDRALEKYDHLLQRAQWAVAAPRPHEKRVEHVRRATEWFLGRGEEEYLNNGDLLHAGHGGEGNFGRLLVFSDALLLGSSNPDVGDYERPSASSRVARTIIAIVTVLILLVPVLILNYIETTGMRLMVVFISAAVFTSSLTILTSAGTNEVFVAGATFCAVLVVFVSQNGSSGKFD</sequence>
<organism evidence="3 4">
    <name type="scientific">Phyllosticta capitalensis</name>
    <dbReference type="NCBI Taxonomy" id="121624"/>
    <lineage>
        <taxon>Eukaryota</taxon>
        <taxon>Fungi</taxon>
        <taxon>Dikarya</taxon>
        <taxon>Ascomycota</taxon>
        <taxon>Pezizomycotina</taxon>
        <taxon>Dothideomycetes</taxon>
        <taxon>Dothideomycetes incertae sedis</taxon>
        <taxon>Botryosphaeriales</taxon>
        <taxon>Phyllostictaceae</taxon>
        <taxon>Phyllosticta</taxon>
    </lineage>
</organism>
<feature type="domain" description="DUF6594" evidence="2">
    <location>
        <begin position="24"/>
        <end position="258"/>
    </location>
</feature>
<evidence type="ECO:0000259" key="2">
    <source>
        <dbReference type="Pfam" id="PF20237"/>
    </source>
</evidence>
<keyword evidence="1" id="KW-1133">Transmembrane helix</keyword>
<feature type="transmembrane region" description="Helical" evidence="1">
    <location>
        <begin position="246"/>
        <end position="262"/>
    </location>
</feature>
<dbReference type="Proteomes" id="UP001492380">
    <property type="component" value="Unassembled WGS sequence"/>
</dbReference>
<dbReference type="InterPro" id="IPR046529">
    <property type="entry name" value="DUF6594"/>
</dbReference>
<dbReference type="PANTHER" id="PTHR34502">
    <property type="entry name" value="DUF6594 DOMAIN-CONTAINING PROTEIN-RELATED"/>
    <property type="match status" value="1"/>
</dbReference>
<reference evidence="3 4" key="1">
    <citation type="submission" date="2024-04" db="EMBL/GenBank/DDBJ databases">
        <title>Phyllosticta paracitricarpa is synonymous to the EU quarantine fungus P. citricarpa based on phylogenomic analyses.</title>
        <authorList>
            <consortium name="Lawrence Berkeley National Laboratory"/>
            <person name="Van Ingen-Buijs V.A."/>
            <person name="Van Westerhoven A.C."/>
            <person name="Haridas S."/>
            <person name="Skiadas P."/>
            <person name="Martin F."/>
            <person name="Groenewald J.Z."/>
            <person name="Crous P.W."/>
            <person name="Seidl M.F."/>
        </authorList>
    </citation>
    <scope>NUCLEOTIDE SEQUENCE [LARGE SCALE GENOMIC DNA]</scope>
    <source>
        <strain evidence="3 4">CBS 123374</strain>
    </source>
</reference>
<gene>
    <name evidence="3" type="ORF">HDK90DRAFT_155080</name>
</gene>
<protein>
    <recommendedName>
        <fullName evidence="2">DUF6594 domain-containing protein</fullName>
    </recommendedName>
</protein>
<comment type="caution">
    <text evidence="3">The sequence shown here is derived from an EMBL/GenBank/DDBJ whole genome shotgun (WGS) entry which is preliminary data.</text>
</comment>
<evidence type="ECO:0000313" key="4">
    <source>
        <dbReference type="Proteomes" id="UP001492380"/>
    </source>
</evidence>
<dbReference type="EMBL" id="JBBWRZ010000002">
    <property type="protein sequence ID" value="KAK8244407.1"/>
    <property type="molecule type" value="Genomic_DNA"/>
</dbReference>